<gene>
    <name evidence="2" type="ORF">MUK42_03510</name>
</gene>
<proteinExistence type="predicted"/>
<dbReference type="AlphaFoldDB" id="A0A9E7K9P7"/>
<feature type="chain" id="PRO_5038716632" description="Secreted protein" evidence="1">
    <location>
        <begin position="23"/>
        <end position="91"/>
    </location>
</feature>
<evidence type="ECO:0008006" key="4">
    <source>
        <dbReference type="Google" id="ProtNLM"/>
    </source>
</evidence>
<name>A0A9E7K9P7_9LILI</name>
<organism evidence="2 3">
    <name type="scientific">Musa troglodytarum</name>
    <name type="common">fe'i banana</name>
    <dbReference type="NCBI Taxonomy" id="320322"/>
    <lineage>
        <taxon>Eukaryota</taxon>
        <taxon>Viridiplantae</taxon>
        <taxon>Streptophyta</taxon>
        <taxon>Embryophyta</taxon>
        <taxon>Tracheophyta</taxon>
        <taxon>Spermatophyta</taxon>
        <taxon>Magnoliopsida</taxon>
        <taxon>Liliopsida</taxon>
        <taxon>Zingiberales</taxon>
        <taxon>Musaceae</taxon>
        <taxon>Musa</taxon>
    </lineage>
</organism>
<keyword evidence="3" id="KW-1185">Reference proteome</keyword>
<keyword evidence="1" id="KW-0732">Signal</keyword>
<protein>
    <recommendedName>
        <fullName evidence="4">Secreted protein</fullName>
    </recommendedName>
</protein>
<reference evidence="2" key="1">
    <citation type="submission" date="2022-05" db="EMBL/GenBank/DDBJ databases">
        <title>The Musa troglodytarum L. genome provides insights into the mechanism of non-climacteric behaviour and enrichment of carotenoids.</title>
        <authorList>
            <person name="Wang J."/>
        </authorList>
    </citation>
    <scope>NUCLEOTIDE SEQUENCE</scope>
    <source>
        <tissue evidence="2">Leaf</tissue>
    </source>
</reference>
<dbReference type="Proteomes" id="UP001055439">
    <property type="component" value="Chromosome 6"/>
</dbReference>
<evidence type="ECO:0000313" key="2">
    <source>
        <dbReference type="EMBL" id="URE09561.1"/>
    </source>
</evidence>
<accession>A0A9E7K9P7</accession>
<evidence type="ECO:0000256" key="1">
    <source>
        <dbReference type="SAM" id="SignalP"/>
    </source>
</evidence>
<feature type="signal peptide" evidence="1">
    <location>
        <begin position="1"/>
        <end position="22"/>
    </location>
</feature>
<sequence>MAGGWMMMFLVCFGNISVDVISQIVKQFLSRVSESYTSRSSFPTATTCTSAVRNCSAAEVGSVVRGPLSSCIRGTAHAATFCPNRFHEYVV</sequence>
<dbReference type="EMBL" id="CP097508">
    <property type="protein sequence ID" value="URE09561.1"/>
    <property type="molecule type" value="Genomic_DNA"/>
</dbReference>
<evidence type="ECO:0000313" key="3">
    <source>
        <dbReference type="Proteomes" id="UP001055439"/>
    </source>
</evidence>